<comment type="caution">
    <text evidence="3">The sequence shown here is derived from an EMBL/GenBank/DDBJ whole genome shotgun (WGS) entry which is preliminary data.</text>
</comment>
<dbReference type="Gene3D" id="3.80.10.10">
    <property type="entry name" value="Ribonuclease Inhibitor"/>
    <property type="match status" value="1"/>
</dbReference>
<dbReference type="Pfam" id="PF23622">
    <property type="entry name" value="LRR_At1g61320_AtMIF1"/>
    <property type="match status" value="1"/>
</dbReference>
<dbReference type="InterPro" id="IPR032675">
    <property type="entry name" value="LRR_dom_sf"/>
</dbReference>
<evidence type="ECO:0000313" key="4">
    <source>
        <dbReference type="Proteomes" id="UP001231189"/>
    </source>
</evidence>
<accession>A0AAD8RUX3</accession>
<dbReference type="InterPro" id="IPR053772">
    <property type="entry name" value="At1g61320/At1g61330-like"/>
</dbReference>
<evidence type="ECO:0000259" key="2">
    <source>
        <dbReference type="Pfam" id="PF23622"/>
    </source>
</evidence>
<feature type="region of interest" description="Disordered" evidence="1">
    <location>
        <begin position="1"/>
        <end position="27"/>
    </location>
</feature>
<name>A0AAD8RUX3_LOLMU</name>
<feature type="domain" description="At1g61320/AtMIF1 LRR" evidence="2">
    <location>
        <begin position="137"/>
        <end position="522"/>
    </location>
</feature>
<dbReference type="SUPFAM" id="SSF81383">
    <property type="entry name" value="F-box domain"/>
    <property type="match status" value="1"/>
</dbReference>
<evidence type="ECO:0000256" key="1">
    <source>
        <dbReference type="SAM" id="MobiDB-lite"/>
    </source>
</evidence>
<evidence type="ECO:0000313" key="3">
    <source>
        <dbReference type="EMBL" id="KAK1632226.1"/>
    </source>
</evidence>
<dbReference type="EMBL" id="JAUUTY010000005">
    <property type="protein sequence ID" value="KAK1632226.1"/>
    <property type="molecule type" value="Genomic_DNA"/>
</dbReference>
<proteinExistence type="predicted"/>
<reference evidence="3" key="1">
    <citation type="submission" date="2023-07" db="EMBL/GenBank/DDBJ databases">
        <title>A chromosome-level genome assembly of Lolium multiflorum.</title>
        <authorList>
            <person name="Chen Y."/>
            <person name="Copetti D."/>
            <person name="Kolliker R."/>
            <person name="Studer B."/>
        </authorList>
    </citation>
    <scope>NUCLEOTIDE SEQUENCE</scope>
    <source>
        <strain evidence="3">02402/16</strain>
        <tissue evidence="3">Leaf</tissue>
    </source>
</reference>
<sequence length="527" mass="59812">MGQKASRGRTEAHGGSIVPCQHDGDSQGSNTAVVSVIKQLMEKGHSLLGIIGCNTAGGSLPYLPEEIWHHIRSLMPMRDAARAACVSRAFLHSWRCHPNLNFDMRTMCSNKILLRRARAYNDNKRDRTEYNNNIGKVLSNHRRAGVKTLKLHFHGPFNTKSYNRLSSWLQIAITPVLEELALNLVLENSKYDFPCSLLSDGSGNTIRHLHLGNCVLRPTVNLSLRCLTELHLRSVRVTGDELWRLLSNSFALEILILKECQDIICLQIPCHMQRLSYLEVSECCRLELIENKAPNISSFDFKGGEIQLSLGEALQVKKLKLNHWCAISYAIDELASSVPNLETLTLWSSREEIVNAPMVPSKFLHLKVLSISVQSWIHMWEYDFLSLVSFLDASPSLETFDLSVPVPSRYDWIIGDPSTLRKMPERHHDKLKTVRITGFCCQKSLVELTRHILESARSLKRLTLTTIDEDYLLYGGHNRFRKCPALDKEFIREARKSNMAVKTYIEGKVPSTVQLEVFKPCSQCHAL</sequence>
<keyword evidence="4" id="KW-1185">Reference proteome</keyword>
<dbReference type="SUPFAM" id="SSF52047">
    <property type="entry name" value="RNI-like"/>
    <property type="match status" value="1"/>
</dbReference>
<dbReference type="InterPro" id="IPR055357">
    <property type="entry name" value="LRR_At1g61320_AtMIF1"/>
</dbReference>
<dbReference type="InterPro" id="IPR036047">
    <property type="entry name" value="F-box-like_dom_sf"/>
</dbReference>
<organism evidence="3 4">
    <name type="scientific">Lolium multiflorum</name>
    <name type="common">Italian ryegrass</name>
    <name type="synonym">Lolium perenne subsp. multiflorum</name>
    <dbReference type="NCBI Taxonomy" id="4521"/>
    <lineage>
        <taxon>Eukaryota</taxon>
        <taxon>Viridiplantae</taxon>
        <taxon>Streptophyta</taxon>
        <taxon>Embryophyta</taxon>
        <taxon>Tracheophyta</taxon>
        <taxon>Spermatophyta</taxon>
        <taxon>Magnoliopsida</taxon>
        <taxon>Liliopsida</taxon>
        <taxon>Poales</taxon>
        <taxon>Poaceae</taxon>
        <taxon>BOP clade</taxon>
        <taxon>Pooideae</taxon>
        <taxon>Poodae</taxon>
        <taxon>Poeae</taxon>
        <taxon>Poeae Chloroplast Group 2 (Poeae type)</taxon>
        <taxon>Loliodinae</taxon>
        <taxon>Loliinae</taxon>
        <taxon>Lolium</taxon>
    </lineage>
</organism>
<dbReference type="Proteomes" id="UP001231189">
    <property type="component" value="Unassembled WGS sequence"/>
</dbReference>
<gene>
    <name evidence="3" type="ORF">QYE76_006541</name>
</gene>
<dbReference type="PANTHER" id="PTHR34145">
    <property type="entry name" value="OS02G0105600 PROTEIN"/>
    <property type="match status" value="1"/>
</dbReference>
<dbReference type="AlphaFoldDB" id="A0AAD8RUX3"/>
<dbReference type="PANTHER" id="PTHR34145:SF63">
    <property type="entry name" value="OS09G0506700 PROTEIN"/>
    <property type="match status" value="1"/>
</dbReference>
<protein>
    <recommendedName>
        <fullName evidence="2">At1g61320/AtMIF1 LRR domain-containing protein</fullName>
    </recommendedName>
</protein>